<feature type="compositionally biased region" description="Basic and acidic residues" evidence="13">
    <location>
        <begin position="435"/>
        <end position="450"/>
    </location>
</feature>
<feature type="compositionally biased region" description="Low complexity" evidence="13">
    <location>
        <begin position="204"/>
        <end position="214"/>
    </location>
</feature>
<gene>
    <name evidence="16" type="ORF">NQ318_017976</name>
</gene>
<keyword evidence="17" id="KW-1185">Reference proteome</keyword>
<keyword evidence="9" id="KW-0804">Transcription</keyword>
<keyword evidence="4" id="KW-0217">Developmental protein</keyword>
<evidence type="ECO:0000256" key="8">
    <source>
        <dbReference type="ARBA" id="ARBA00023125"/>
    </source>
</evidence>
<feature type="compositionally biased region" description="Basic and acidic residues" evidence="13">
    <location>
        <begin position="316"/>
        <end position="332"/>
    </location>
</feature>
<evidence type="ECO:0000256" key="5">
    <source>
        <dbReference type="ARBA" id="ARBA00022553"/>
    </source>
</evidence>
<evidence type="ECO:0000256" key="4">
    <source>
        <dbReference type="ARBA" id="ARBA00022473"/>
    </source>
</evidence>
<feature type="region of interest" description="Disordered" evidence="13">
    <location>
        <begin position="571"/>
        <end position="630"/>
    </location>
</feature>
<evidence type="ECO:0000256" key="11">
    <source>
        <dbReference type="ARBA" id="ARBA00024653"/>
    </source>
</evidence>
<keyword evidence="6" id="KW-0562">Pair-rule protein</keyword>
<dbReference type="GO" id="GO:0032783">
    <property type="term" value="C:super elongation complex"/>
    <property type="evidence" value="ECO:0007669"/>
    <property type="project" value="TreeGrafter"/>
</dbReference>
<feature type="compositionally biased region" description="Low complexity" evidence="13">
    <location>
        <begin position="113"/>
        <end position="123"/>
    </location>
</feature>
<feature type="chain" id="PRO_5043586294" description="AF4/FMR2 family member lilli" evidence="14">
    <location>
        <begin position="20"/>
        <end position="837"/>
    </location>
</feature>
<feature type="domain" description="AF4/FMR2 C-terminal homology" evidence="15">
    <location>
        <begin position="800"/>
        <end position="836"/>
    </location>
</feature>
<feature type="compositionally biased region" description="Low complexity" evidence="13">
    <location>
        <begin position="79"/>
        <end position="93"/>
    </location>
</feature>
<dbReference type="AlphaFoldDB" id="A0AAV8XKS1"/>
<feature type="compositionally biased region" description="Basic and acidic residues" evidence="13">
    <location>
        <begin position="262"/>
        <end position="274"/>
    </location>
</feature>
<feature type="compositionally biased region" description="Basic and acidic residues" evidence="13">
    <location>
        <begin position="243"/>
        <end position="253"/>
    </location>
</feature>
<evidence type="ECO:0000259" key="15">
    <source>
        <dbReference type="Pfam" id="PF18876"/>
    </source>
</evidence>
<evidence type="ECO:0000313" key="16">
    <source>
        <dbReference type="EMBL" id="KAJ8939430.1"/>
    </source>
</evidence>
<evidence type="ECO:0000256" key="12">
    <source>
        <dbReference type="ARBA" id="ARBA00032149"/>
    </source>
</evidence>
<evidence type="ECO:0000313" key="17">
    <source>
        <dbReference type="Proteomes" id="UP001162162"/>
    </source>
</evidence>
<feature type="compositionally biased region" description="Basic and acidic residues" evidence="13">
    <location>
        <begin position="505"/>
        <end position="520"/>
    </location>
</feature>
<evidence type="ECO:0000256" key="7">
    <source>
        <dbReference type="ARBA" id="ARBA00023015"/>
    </source>
</evidence>
<dbReference type="Pfam" id="PF18876">
    <property type="entry name" value="AFF4_CHD"/>
    <property type="match status" value="2"/>
</dbReference>
<dbReference type="Proteomes" id="UP001162162">
    <property type="component" value="Unassembled WGS sequence"/>
</dbReference>
<keyword evidence="7" id="KW-0805">Transcription regulation</keyword>
<accession>A0AAV8XKS1</accession>
<dbReference type="InterPro" id="IPR007797">
    <property type="entry name" value="AF4/FMR2"/>
</dbReference>
<keyword evidence="8" id="KW-0238">DNA-binding</keyword>
<name>A0AAV8XKS1_9CUCU</name>
<feature type="compositionally biased region" description="Low complexity" evidence="13">
    <location>
        <begin position="362"/>
        <end position="384"/>
    </location>
</feature>
<keyword evidence="5" id="KW-0597">Phosphoprotein</keyword>
<comment type="function">
    <text evidence="11">Has a role in transcriptional regulation. Acts in parallel with the Ras/MAPK and the PI3K/PKB pathways in the control of cell identity and cellular growth. Essential for regulation of the cytoskeleton and cell growth but not for cell proliferation or growth rate. Required specifically for the microtubule-based basal transport of lipid droplets. Plays a partially redundant function downstream of Raf in cell fate specification in the developing eye. Pair-rule protein that regulates embryonic cellularization, gastrulation and segmentation.</text>
</comment>
<dbReference type="GO" id="GO:0003677">
    <property type="term" value="F:DNA binding"/>
    <property type="evidence" value="ECO:0007669"/>
    <property type="project" value="UniProtKB-KW"/>
</dbReference>
<feature type="region of interest" description="Disordered" evidence="13">
    <location>
        <begin position="29"/>
        <end position="190"/>
    </location>
</feature>
<dbReference type="EMBL" id="JAPWTK010000488">
    <property type="protein sequence ID" value="KAJ8939430.1"/>
    <property type="molecule type" value="Genomic_DNA"/>
</dbReference>
<keyword evidence="14" id="KW-0732">Signal</keyword>
<evidence type="ECO:0000256" key="6">
    <source>
        <dbReference type="ARBA" id="ARBA00022788"/>
    </source>
</evidence>
<evidence type="ECO:0000256" key="2">
    <source>
        <dbReference type="ARBA" id="ARBA00007354"/>
    </source>
</evidence>
<feature type="domain" description="AF4/FMR2 C-terminal homology" evidence="15">
    <location>
        <begin position="627"/>
        <end position="786"/>
    </location>
</feature>
<dbReference type="GO" id="GO:0007366">
    <property type="term" value="P:periodic partitioning by pair rule gene"/>
    <property type="evidence" value="ECO:0007669"/>
    <property type="project" value="UniProtKB-KW"/>
</dbReference>
<feature type="compositionally biased region" description="Basic and acidic residues" evidence="13">
    <location>
        <begin position="385"/>
        <end position="400"/>
    </location>
</feature>
<sequence length="837" mass="92862">MIFFGTIFIHLYFLFFSDLRDDLNLSEESEDEQKKESLHSSNITVEKMLSPLGATPAIHNSKMEVPEPLAPMPNSPIASSSSESGSDSGSDSDSSSDDSGDDNITSADARLQPAAAEPEAASPKSEENKQRWNLESFIGPNSQNVTEPYATSPLVSPAKPSCSLPVKTSPDSRKRVTEESDTSDSAKDDRVVAEAKALAALTSLTLLSSFSDSDGSTKESNLKRRTHAVQPVTNSPPSDSDSDDNRRTSERKPVSHVNPRRKSVDSHSDSDSDAKPYVSSAITSIKPVSPVPVAVTENKVVKQQGRPRKNNAKTPVKNEEVRKRRGASEKDGVLQSGCGEEKRAPAEASPHLQQRRTKSMKRTSSSSDSDSPPPRQRNSNSGSSTHKEPNRETLKQDVPKKVHKHKSPRSEERKKAKKTSDDEWGAENKAIVKSHFKEESAKRNDSEAERRRKPKVSVSSSFEDSDKIISDSDSDINTPSKKTPVKIDSTIKVEENKPIADKIKNDTLRKLFTPKRDSEGGKGGGKGGGKAVKVAKIDLNRLDLNYIPALRKHMETMRPWMSEPKLKHIKSESIEKQSDCEADFRQRSVKEGDSENKKTLPKAENEHSSEHKHKAKKPPDEPSEYEERDQNQYLSDAKRLKHMADIESDTIKQCMLYLEAVLFFLLTGNAMEHESVTEKAAFTMYKDTLSLIKYISSKFRNQQNPSPVHNKLAVLSYRCQALLFYKLFKMRKQEAKDLQKIISEYCSKNAAILQDQQNQGQGTPSPLSPTPSPAGSVGSVGSQSSGYSSGELAARGNNAPTFFIELDRQCKPLWMHSSLIDLVRYVREGIRRLKKES</sequence>
<feature type="compositionally biased region" description="Basic and acidic residues" evidence="13">
    <location>
        <begin position="170"/>
        <end position="190"/>
    </location>
</feature>
<feature type="region of interest" description="Disordered" evidence="13">
    <location>
        <begin position="204"/>
        <end position="483"/>
    </location>
</feature>
<feature type="compositionally biased region" description="Basic and acidic residues" evidence="13">
    <location>
        <begin position="571"/>
        <end position="609"/>
    </location>
</feature>
<comment type="caution">
    <text evidence="16">The sequence shown here is derived from an EMBL/GenBank/DDBJ whole genome shotgun (WGS) entry which is preliminary data.</text>
</comment>
<dbReference type="PANTHER" id="PTHR10528:SF17">
    <property type="entry name" value="AF4_FMR2 FAMILY MEMBER LILLI"/>
    <property type="match status" value="1"/>
</dbReference>
<feature type="region of interest" description="Disordered" evidence="13">
    <location>
        <begin position="505"/>
        <end position="533"/>
    </location>
</feature>
<feature type="signal peptide" evidence="14">
    <location>
        <begin position="1"/>
        <end position="19"/>
    </location>
</feature>
<evidence type="ECO:0000256" key="9">
    <source>
        <dbReference type="ARBA" id="ARBA00023163"/>
    </source>
</evidence>
<feature type="compositionally biased region" description="Low complexity" evidence="13">
    <location>
        <begin position="773"/>
        <end position="790"/>
    </location>
</feature>
<evidence type="ECO:0000256" key="3">
    <source>
        <dbReference type="ARBA" id="ARBA00021888"/>
    </source>
</evidence>
<dbReference type="InterPro" id="IPR043640">
    <property type="entry name" value="AF4/FMR2_CHD"/>
</dbReference>
<organism evidence="16 17">
    <name type="scientific">Aromia moschata</name>
    <dbReference type="NCBI Taxonomy" id="1265417"/>
    <lineage>
        <taxon>Eukaryota</taxon>
        <taxon>Metazoa</taxon>
        <taxon>Ecdysozoa</taxon>
        <taxon>Arthropoda</taxon>
        <taxon>Hexapoda</taxon>
        <taxon>Insecta</taxon>
        <taxon>Pterygota</taxon>
        <taxon>Neoptera</taxon>
        <taxon>Endopterygota</taxon>
        <taxon>Coleoptera</taxon>
        <taxon>Polyphaga</taxon>
        <taxon>Cucujiformia</taxon>
        <taxon>Chrysomeloidea</taxon>
        <taxon>Cerambycidae</taxon>
        <taxon>Cerambycinae</taxon>
        <taxon>Callichromatini</taxon>
        <taxon>Aromia</taxon>
    </lineage>
</organism>
<proteinExistence type="inferred from homology"/>
<comment type="similarity">
    <text evidence="2">Belongs to the AF4 family.</text>
</comment>
<comment type="subcellular location">
    <subcellularLocation>
        <location evidence="1">Nucleus</location>
    </subcellularLocation>
</comment>
<feature type="compositionally biased region" description="Basic and acidic residues" evidence="13">
    <location>
        <begin position="408"/>
        <end position="421"/>
    </location>
</feature>
<evidence type="ECO:0000256" key="10">
    <source>
        <dbReference type="ARBA" id="ARBA00023242"/>
    </source>
</evidence>
<evidence type="ECO:0000256" key="14">
    <source>
        <dbReference type="SAM" id="SignalP"/>
    </source>
</evidence>
<keyword evidence="10" id="KW-0539">Nucleus</keyword>
<evidence type="ECO:0000256" key="13">
    <source>
        <dbReference type="SAM" id="MobiDB-lite"/>
    </source>
</evidence>
<dbReference type="GO" id="GO:0010468">
    <property type="term" value="P:regulation of gene expression"/>
    <property type="evidence" value="ECO:0007669"/>
    <property type="project" value="InterPro"/>
</dbReference>
<dbReference type="PANTHER" id="PTHR10528">
    <property type="entry name" value="AF4/FMR2 FAMILY MEMBER"/>
    <property type="match status" value="1"/>
</dbReference>
<protein>
    <recommendedName>
        <fullName evidence="3">AF4/FMR2 family member lilli</fullName>
    </recommendedName>
    <alternativeName>
        <fullName evidence="12">Protein lilliputian</fullName>
    </alternativeName>
</protein>
<feature type="compositionally biased region" description="Gly residues" evidence="13">
    <location>
        <begin position="521"/>
        <end position="530"/>
    </location>
</feature>
<feature type="region of interest" description="Disordered" evidence="13">
    <location>
        <begin position="756"/>
        <end position="791"/>
    </location>
</feature>
<reference evidence="16" key="1">
    <citation type="journal article" date="2023" name="Insect Mol. Biol.">
        <title>Genome sequencing provides insights into the evolution of gene families encoding plant cell wall-degrading enzymes in longhorned beetles.</title>
        <authorList>
            <person name="Shin N.R."/>
            <person name="Okamura Y."/>
            <person name="Kirsch R."/>
            <person name="Pauchet Y."/>
        </authorList>
    </citation>
    <scope>NUCLEOTIDE SEQUENCE</scope>
    <source>
        <strain evidence="16">AMC_N1</strain>
    </source>
</reference>
<evidence type="ECO:0000256" key="1">
    <source>
        <dbReference type="ARBA" id="ARBA00004123"/>
    </source>
</evidence>